<gene>
    <name evidence="1" type="ORF">FWK35_00006297</name>
</gene>
<dbReference type="OrthoDB" id="6612379at2759"/>
<reference evidence="1 2" key="1">
    <citation type="submission" date="2019-08" db="EMBL/GenBank/DDBJ databases">
        <title>Whole genome of Aphis craccivora.</title>
        <authorList>
            <person name="Voronova N.V."/>
            <person name="Shulinski R.S."/>
            <person name="Bandarenka Y.V."/>
            <person name="Zhorov D.G."/>
            <person name="Warner D."/>
        </authorList>
    </citation>
    <scope>NUCLEOTIDE SEQUENCE [LARGE SCALE GENOMIC DNA]</scope>
    <source>
        <strain evidence="1">180601</strain>
        <tissue evidence="1">Whole Body</tissue>
    </source>
</reference>
<sequence length="202" mass="23875">MTNITTACKRVAVEDISCRFHLTQAWYKKIQSLGLTSAYKDNKWLKFTYGLTFLDPDEVSDCFVDDFISEIPDDPKYREYADYLVDNYIRENANFPPNTWAAFAADLTRTTNNCEYFHSHFTEQFYKSHPNIFTFIEILIKTVQTDVYIKINSCIKNIPNPRKNAQVKARLKKTLEAIYNYKNEKLTRYEFVQIVAFNYNKD</sequence>
<dbReference type="EMBL" id="VUJU01000037">
    <property type="protein sequence ID" value="KAF0773693.1"/>
    <property type="molecule type" value="Genomic_DNA"/>
</dbReference>
<accession>A0A6G0ZQU2</accession>
<organism evidence="1 2">
    <name type="scientific">Aphis craccivora</name>
    <name type="common">Cowpea aphid</name>
    <dbReference type="NCBI Taxonomy" id="307492"/>
    <lineage>
        <taxon>Eukaryota</taxon>
        <taxon>Metazoa</taxon>
        <taxon>Ecdysozoa</taxon>
        <taxon>Arthropoda</taxon>
        <taxon>Hexapoda</taxon>
        <taxon>Insecta</taxon>
        <taxon>Pterygota</taxon>
        <taxon>Neoptera</taxon>
        <taxon>Paraneoptera</taxon>
        <taxon>Hemiptera</taxon>
        <taxon>Sternorrhyncha</taxon>
        <taxon>Aphidomorpha</taxon>
        <taxon>Aphidoidea</taxon>
        <taxon>Aphididae</taxon>
        <taxon>Aphidini</taxon>
        <taxon>Aphis</taxon>
        <taxon>Aphis</taxon>
    </lineage>
</organism>
<dbReference type="AlphaFoldDB" id="A0A6G0ZQU2"/>
<name>A0A6G0ZQU2_APHCR</name>
<proteinExistence type="predicted"/>
<evidence type="ECO:0008006" key="3">
    <source>
        <dbReference type="Google" id="ProtNLM"/>
    </source>
</evidence>
<evidence type="ECO:0000313" key="2">
    <source>
        <dbReference type="Proteomes" id="UP000478052"/>
    </source>
</evidence>
<dbReference type="Proteomes" id="UP000478052">
    <property type="component" value="Unassembled WGS sequence"/>
</dbReference>
<protein>
    <recommendedName>
        <fullName evidence="3">MULE domain-containing protein</fullName>
    </recommendedName>
</protein>
<evidence type="ECO:0000313" key="1">
    <source>
        <dbReference type="EMBL" id="KAF0773693.1"/>
    </source>
</evidence>
<comment type="caution">
    <text evidence="1">The sequence shown here is derived from an EMBL/GenBank/DDBJ whole genome shotgun (WGS) entry which is preliminary data.</text>
</comment>
<keyword evidence="2" id="KW-1185">Reference proteome</keyword>